<dbReference type="AlphaFoldDB" id="A0A2S6NJA5"/>
<dbReference type="EMBL" id="NHRY01000088">
    <property type="protein sequence ID" value="PPQ34793.1"/>
    <property type="molecule type" value="Genomic_DNA"/>
</dbReference>
<gene>
    <name evidence="2" type="ORF">CCS01_09595</name>
</gene>
<feature type="chain" id="PRO_5015552972" evidence="1">
    <location>
        <begin position="21"/>
        <end position="236"/>
    </location>
</feature>
<organism evidence="2 3">
    <name type="scientific">Rhodopila globiformis</name>
    <name type="common">Rhodopseudomonas globiformis</name>
    <dbReference type="NCBI Taxonomy" id="1071"/>
    <lineage>
        <taxon>Bacteria</taxon>
        <taxon>Pseudomonadati</taxon>
        <taxon>Pseudomonadota</taxon>
        <taxon>Alphaproteobacteria</taxon>
        <taxon>Acetobacterales</taxon>
        <taxon>Acetobacteraceae</taxon>
        <taxon>Rhodopila</taxon>
    </lineage>
</organism>
<protein>
    <submittedName>
        <fullName evidence="2">DUF1223 domain-containing protein</fullName>
    </submittedName>
</protein>
<dbReference type="PANTHER" id="PTHR36057:SF1">
    <property type="entry name" value="LIPOPROTEIN LIPID ATTACHMENT SITE-LIKE PROTEIN, PUTATIVE (DUF1223)-RELATED"/>
    <property type="match status" value="1"/>
</dbReference>
<sequence length="236" mass="24956">MRPRLIHLVLSLALAPVAHAAAQRPAVAPSRPVVVELFTSQGCSSCPPADTLLTELARTRPDVLPLAFHVTYWNGLGWHDPYSFPAATERQRAYAARLADHTVYTPQMVVDGTYSVVGSDRAAAAAAIRQAEAGQATAAPLRLDRHGDTLAIDVGAGTGSATILLIGFDPQHDTPIGRGENSGRRLLESNIVRSIQAVGQWTGGTLRLQRPVPAGERFAVLLAAPDGRIIGAARLG</sequence>
<comment type="caution">
    <text evidence="2">The sequence shown here is derived from an EMBL/GenBank/DDBJ whole genome shotgun (WGS) entry which is preliminary data.</text>
</comment>
<dbReference type="OrthoDB" id="9808254at2"/>
<dbReference type="Pfam" id="PF06764">
    <property type="entry name" value="DUF1223"/>
    <property type="match status" value="1"/>
</dbReference>
<keyword evidence="1" id="KW-0732">Signal</keyword>
<reference evidence="2 3" key="1">
    <citation type="journal article" date="2018" name="Arch. Microbiol.">
        <title>New insights into the metabolic potential of the phototrophic purple bacterium Rhodopila globiformis DSM 161(T) from its draft genome sequence and evidence for a vanadium-dependent nitrogenase.</title>
        <authorList>
            <person name="Imhoff J.F."/>
            <person name="Rahn T."/>
            <person name="Kunzel S."/>
            <person name="Neulinger S.C."/>
        </authorList>
    </citation>
    <scope>NUCLEOTIDE SEQUENCE [LARGE SCALE GENOMIC DNA]</scope>
    <source>
        <strain evidence="2 3">DSM 161</strain>
    </source>
</reference>
<evidence type="ECO:0000313" key="3">
    <source>
        <dbReference type="Proteomes" id="UP000239724"/>
    </source>
</evidence>
<accession>A0A2S6NJA5</accession>
<name>A0A2S6NJA5_RHOGL</name>
<dbReference type="InterPro" id="IPR036249">
    <property type="entry name" value="Thioredoxin-like_sf"/>
</dbReference>
<dbReference type="RefSeq" id="WP_104518632.1">
    <property type="nucleotide sequence ID" value="NZ_NHRY01000088.1"/>
</dbReference>
<dbReference type="SUPFAM" id="SSF52833">
    <property type="entry name" value="Thioredoxin-like"/>
    <property type="match status" value="1"/>
</dbReference>
<dbReference type="InterPro" id="IPR010634">
    <property type="entry name" value="DUF1223"/>
</dbReference>
<keyword evidence="3" id="KW-1185">Reference proteome</keyword>
<proteinExistence type="predicted"/>
<dbReference type="Proteomes" id="UP000239724">
    <property type="component" value="Unassembled WGS sequence"/>
</dbReference>
<evidence type="ECO:0000256" key="1">
    <source>
        <dbReference type="SAM" id="SignalP"/>
    </source>
</evidence>
<evidence type="ECO:0000313" key="2">
    <source>
        <dbReference type="EMBL" id="PPQ34793.1"/>
    </source>
</evidence>
<dbReference type="PANTHER" id="PTHR36057">
    <property type="match status" value="1"/>
</dbReference>
<feature type="signal peptide" evidence="1">
    <location>
        <begin position="1"/>
        <end position="20"/>
    </location>
</feature>